<dbReference type="EMBL" id="JACJTA010000019">
    <property type="protein sequence ID" value="MBD2605161.1"/>
    <property type="molecule type" value="Genomic_DNA"/>
</dbReference>
<dbReference type="InterPro" id="IPR054053">
    <property type="entry name" value="DUF6887"/>
</dbReference>
<evidence type="ECO:0000313" key="2">
    <source>
        <dbReference type="Proteomes" id="UP000660380"/>
    </source>
</evidence>
<dbReference type="Proteomes" id="UP000660380">
    <property type="component" value="Unassembled WGS sequence"/>
</dbReference>
<keyword evidence="2" id="KW-1185">Reference proteome</keyword>
<accession>A0ABR8GPK4</accession>
<dbReference type="RefSeq" id="WP_029634388.1">
    <property type="nucleotide sequence ID" value="NZ_JACJTA010000019.1"/>
</dbReference>
<gene>
    <name evidence="1" type="ORF">H6G81_11610</name>
</gene>
<comment type="caution">
    <text evidence="1">The sequence shown here is derived from an EMBL/GenBank/DDBJ whole genome shotgun (WGS) entry which is preliminary data.</text>
</comment>
<protein>
    <submittedName>
        <fullName evidence="1">Uncharacterized protein</fullName>
    </submittedName>
</protein>
<name>A0ABR8GPK4_9CYAN</name>
<evidence type="ECO:0000313" key="1">
    <source>
        <dbReference type="EMBL" id="MBD2605161.1"/>
    </source>
</evidence>
<organism evidence="1 2">
    <name type="scientific">Scytonema hofmannii FACHB-248</name>
    <dbReference type="NCBI Taxonomy" id="1842502"/>
    <lineage>
        <taxon>Bacteria</taxon>
        <taxon>Bacillati</taxon>
        <taxon>Cyanobacteriota</taxon>
        <taxon>Cyanophyceae</taxon>
        <taxon>Nostocales</taxon>
        <taxon>Scytonemataceae</taxon>
        <taxon>Scytonema</taxon>
    </lineage>
</organism>
<dbReference type="Pfam" id="PF21826">
    <property type="entry name" value="DUF6887"/>
    <property type="match status" value="1"/>
</dbReference>
<sequence length="66" mass="7881">MSELNFAKMSKTELKRYLLEHRNDTEAFHALMDKINAEPNQKFYTIDEVDVLQELIEAKRHSKENQ</sequence>
<proteinExistence type="predicted"/>
<reference evidence="1 2" key="1">
    <citation type="journal article" date="2020" name="ISME J.">
        <title>Comparative genomics reveals insights into cyanobacterial evolution and habitat adaptation.</title>
        <authorList>
            <person name="Chen M.Y."/>
            <person name="Teng W.K."/>
            <person name="Zhao L."/>
            <person name="Hu C.X."/>
            <person name="Zhou Y.K."/>
            <person name="Han B.P."/>
            <person name="Song L.R."/>
            <person name="Shu W.S."/>
        </authorList>
    </citation>
    <scope>NUCLEOTIDE SEQUENCE [LARGE SCALE GENOMIC DNA]</scope>
    <source>
        <strain evidence="1 2">FACHB-248</strain>
    </source>
</reference>